<dbReference type="GO" id="GO:0007399">
    <property type="term" value="P:nervous system development"/>
    <property type="evidence" value="ECO:0007669"/>
    <property type="project" value="TreeGrafter"/>
</dbReference>
<dbReference type="GO" id="GO:0016055">
    <property type="term" value="P:Wnt signaling pathway"/>
    <property type="evidence" value="ECO:0007669"/>
    <property type="project" value="UniProtKB-KW"/>
</dbReference>
<protein>
    <submittedName>
        <fullName evidence="3">Uncharacterized protein</fullName>
    </submittedName>
</protein>
<dbReference type="SUPFAM" id="SSF48371">
    <property type="entry name" value="ARM repeat"/>
    <property type="match status" value="1"/>
</dbReference>
<comment type="caution">
    <text evidence="3">The sequence shown here is derived from an EMBL/GenBank/DDBJ whole genome shotgun (WGS) entry which is preliminary data.</text>
</comment>
<dbReference type="InterPro" id="IPR026818">
    <property type="entry name" value="Apc_fam"/>
</dbReference>
<dbReference type="GO" id="GO:0030877">
    <property type="term" value="C:beta-catenin destruction complex"/>
    <property type="evidence" value="ECO:0007669"/>
    <property type="project" value="TreeGrafter"/>
</dbReference>
<accession>A0A834XU30</accession>
<dbReference type="GO" id="GO:0005881">
    <property type="term" value="C:cytoplasmic microtubule"/>
    <property type="evidence" value="ECO:0007669"/>
    <property type="project" value="TreeGrafter"/>
</dbReference>
<evidence type="ECO:0000313" key="4">
    <source>
        <dbReference type="Proteomes" id="UP000639338"/>
    </source>
</evidence>
<evidence type="ECO:0000256" key="1">
    <source>
        <dbReference type="ARBA" id="ARBA00009051"/>
    </source>
</evidence>
<dbReference type="PANTHER" id="PTHR12607:SF12">
    <property type="entry name" value="APC-LIKE, ISOFORM A-RELATED"/>
    <property type="match status" value="1"/>
</dbReference>
<dbReference type="GO" id="GO:0007026">
    <property type="term" value="P:negative regulation of microtubule depolymerization"/>
    <property type="evidence" value="ECO:0007669"/>
    <property type="project" value="TreeGrafter"/>
</dbReference>
<sequence>MHARGQDIETCERASQALHNIIHARCDEKVGRREVRVLCSFKQIRDHCQMLRISLNTEPHRHAICQLGGLHAVAELIEMDHAAHGNNSNDSTCITLRRYAGMALTNLTFGDVLQLQSISDDLRQVTASVLRILSWRADIGSLKKHYANTNKVDICAVDGALCFLIDMLSYNIPSKTLAIIENAGGILRNVSSHIAVRDDYRKIGRERGCLQVLLSQLRSPSLTVVSNACGAWNLSAYCLHDQRLLWDLGAVPMLRSLVHSKHKMISMGSIEPSTSPIAKDNNNNKFTFNETNFNFNDITRLKTSYQRNKFDNNNSNSNGVLRYENQ</sequence>
<dbReference type="InterPro" id="IPR016024">
    <property type="entry name" value="ARM-type_fold"/>
</dbReference>
<name>A0A834XU30_APHGI</name>
<dbReference type="Proteomes" id="UP000639338">
    <property type="component" value="Unassembled WGS sequence"/>
</dbReference>
<organism evidence="3 4">
    <name type="scientific">Aphidius gifuensis</name>
    <name type="common">Parasitoid wasp</name>
    <dbReference type="NCBI Taxonomy" id="684658"/>
    <lineage>
        <taxon>Eukaryota</taxon>
        <taxon>Metazoa</taxon>
        <taxon>Ecdysozoa</taxon>
        <taxon>Arthropoda</taxon>
        <taxon>Hexapoda</taxon>
        <taxon>Insecta</taxon>
        <taxon>Pterygota</taxon>
        <taxon>Neoptera</taxon>
        <taxon>Endopterygota</taxon>
        <taxon>Hymenoptera</taxon>
        <taxon>Apocrita</taxon>
        <taxon>Ichneumonoidea</taxon>
        <taxon>Braconidae</taxon>
        <taxon>Aphidiinae</taxon>
        <taxon>Aphidius</taxon>
    </lineage>
</organism>
<reference evidence="3 4" key="1">
    <citation type="submission" date="2020-08" db="EMBL/GenBank/DDBJ databases">
        <title>Aphidius gifuensis genome sequencing and assembly.</title>
        <authorList>
            <person name="Du Z."/>
        </authorList>
    </citation>
    <scope>NUCLEOTIDE SEQUENCE [LARGE SCALE GENOMIC DNA]</scope>
    <source>
        <strain evidence="3">YNYX2018</strain>
        <tissue evidence="3">Adults</tissue>
    </source>
</reference>
<dbReference type="GO" id="GO:0001708">
    <property type="term" value="P:cell fate specification"/>
    <property type="evidence" value="ECO:0007669"/>
    <property type="project" value="TreeGrafter"/>
</dbReference>
<gene>
    <name evidence="3" type="ORF">HCN44_004861</name>
</gene>
<keyword evidence="4" id="KW-1185">Reference proteome</keyword>
<dbReference type="GO" id="GO:0016477">
    <property type="term" value="P:cell migration"/>
    <property type="evidence" value="ECO:0007669"/>
    <property type="project" value="TreeGrafter"/>
</dbReference>
<keyword evidence="2" id="KW-0879">Wnt signaling pathway</keyword>
<dbReference type="InterPro" id="IPR011989">
    <property type="entry name" value="ARM-like"/>
</dbReference>
<evidence type="ECO:0000256" key="2">
    <source>
        <dbReference type="ARBA" id="ARBA00022687"/>
    </source>
</evidence>
<dbReference type="Gene3D" id="1.25.10.10">
    <property type="entry name" value="Leucine-rich Repeat Variant"/>
    <property type="match status" value="2"/>
</dbReference>
<dbReference type="GO" id="GO:0090090">
    <property type="term" value="P:negative regulation of canonical Wnt signaling pathway"/>
    <property type="evidence" value="ECO:0007669"/>
    <property type="project" value="TreeGrafter"/>
</dbReference>
<dbReference type="AlphaFoldDB" id="A0A834XU30"/>
<dbReference type="PANTHER" id="PTHR12607">
    <property type="entry name" value="ADENOMATOUS POLYPOSIS COLI PROTEIN FAMILY"/>
    <property type="match status" value="1"/>
</dbReference>
<comment type="similarity">
    <text evidence="1">Belongs to the adenomatous polyposis coli (APC) family.</text>
</comment>
<dbReference type="GO" id="GO:0008017">
    <property type="term" value="F:microtubule binding"/>
    <property type="evidence" value="ECO:0007669"/>
    <property type="project" value="TreeGrafter"/>
</dbReference>
<dbReference type="GO" id="GO:0008013">
    <property type="term" value="F:beta-catenin binding"/>
    <property type="evidence" value="ECO:0007669"/>
    <property type="project" value="InterPro"/>
</dbReference>
<dbReference type="EMBL" id="JACMRX010000003">
    <property type="protein sequence ID" value="KAF7992517.1"/>
    <property type="molecule type" value="Genomic_DNA"/>
</dbReference>
<dbReference type="InterPro" id="IPR000225">
    <property type="entry name" value="Armadillo"/>
</dbReference>
<dbReference type="OrthoDB" id="5918429at2759"/>
<dbReference type="GO" id="GO:0007389">
    <property type="term" value="P:pattern specification process"/>
    <property type="evidence" value="ECO:0007669"/>
    <property type="project" value="TreeGrafter"/>
</dbReference>
<dbReference type="SMART" id="SM00185">
    <property type="entry name" value="ARM"/>
    <property type="match status" value="3"/>
</dbReference>
<evidence type="ECO:0000313" key="3">
    <source>
        <dbReference type="EMBL" id="KAF7992517.1"/>
    </source>
</evidence>
<proteinExistence type="inferred from homology"/>
<dbReference type="GO" id="GO:0016342">
    <property type="term" value="C:catenin complex"/>
    <property type="evidence" value="ECO:0007669"/>
    <property type="project" value="TreeGrafter"/>
</dbReference>